<name>A0A0G4Q5G3_9GAMM</name>
<feature type="domain" description="Autotransporter" evidence="2">
    <location>
        <begin position="437"/>
        <end position="721"/>
    </location>
</feature>
<dbReference type="EMBL" id="CVRY01000002">
    <property type="protein sequence ID" value="CRL61128.1"/>
    <property type="molecule type" value="Genomic_DNA"/>
</dbReference>
<dbReference type="RefSeq" id="WP_072063416.1">
    <property type="nucleotide sequence ID" value="NZ_CVRY01000002.1"/>
</dbReference>
<dbReference type="AlphaFoldDB" id="A0A0G4Q5G3"/>
<feature type="chain" id="PRO_5005195994" evidence="1">
    <location>
        <begin position="24"/>
        <end position="721"/>
    </location>
</feature>
<protein>
    <submittedName>
        <fullName evidence="3">Autotransporter beta-domain protein</fullName>
    </submittedName>
</protein>
<sequence precursor="true">MKNKKLLFLSTAILSAIYGSAWATECDPTINICETVNVNDGNTAQINKDITVSQGDGVVFNGSSTEYKAQAITKNITVTGDGASAIKINQGASFSSNINLNGANVTSENGTAILVEGDFPKRGTGVYVRDGAIIRGKTAAIDFSTLKTGFRSDVNGEIHGDILGNGHADTKINFAYQGGAQNALFDGYKITGVPIIENHGNLTIQGKDRTINWEGNFMNKENSQLIFRLDDNTNTDETILHVDGDVTFKKGSQAKLDFKGTSVDNMINKDIILISSNSAIKDEAGITVTDANAIAPDVSPLLEKTDSWLETTPPNISGGVSGNQLVARYGISYEGGNNFISAAERGGVNENGLAAANFVIPTVLNEFNNTRSQISDEALSLLVAAGNDDNNIAALSNNLAPIADGSDIQAGLIMVEDMRNNIAHRYLRYDNQLPIEEKDAGWNSWANMLYGYGTQSNQGGINGYNTYRTGIQIGADYEINQDALIGVSFAYNYAKADAKQRNASKEISHFEFMPYTGWYSDTLFLNGNLNIGYYTVDSERDIGGNTGWEGNTKAKGDYSGVQLGYQINAGTYFDFDFIHIKPMLTYQYQWLNIDSWEETGSALSMRTYGQRYAVNQLGGSVAFWNTYQTSYGKLTPSLNLRYIKDIAGDNHIDQRHSLTYFNTGGSTFDIKGNRVGGDIMSAELGANLDITQSLNLGTTMGYQRYDKFNEGRIGFTVSQRF</sequence>
<evidence type="ECO:0000313" key="3">
    <source>
        <dbReference type="EMBL" id="CRL61128.1"/>
    </source>
</evidence>
<reference evidence="4" key="1">
    <citation type="submission" date="2015-06" db="EMBL/GenBank/DDBJ databases">
        <authorList>
            <person name="Urmite Genomes"/>
        </authorList>
    </citation>
    <scope>NUCLEOTIDE SEQUENCE [LARGE SCALE GENOMIC DNA]</scope>
    <source>
        <strain evidence="4">CSUR P1867</strain>
    </source>
</reference>
<dbReference type="SUPFAM" id="SSF103515">
    <property type="entry name" value="Autotransporter"/>
    <property type="match status" value="1"/>
</dbReference>
<evidence type="ECO:0000259" key="2">
    <source>
        <dbReference type="PROSITE" id="PS51208"/>
    </source>
</evidence>
<gene>
    <name evidence="3" type="ORF">BN1804_01320</name>
</gene>
<dbReference type="Pfam" id="PF03797">
    <property type="entry name" value="Autotransporter"/>
    <property type="match status" value="1"/>
</dbReference>
<dbReference type="Proteomes" id="UP000183920">
    <property type="component" value="Unassembled WGS sequence"/>
</dbReference>
<proteinExistence type="predicted"/>
<keyword evidence="1" id="KW-0732">Signal</keyword>
<evidence type="ECO:0000313" key="4">
    <source>
        <dbReference type="Proteomes" id="UP000183920"/>
    </source>
</evidence>
<dbReference type="SMART" id="SM00869">
    <property type="entry name" value="Autotransporter"/>
    <property type="match status" value="1"/>
</dbReference>
<accession>A0A0G4Q5G3</accession>
<dbReference type="InterPro" id="IPR036709">
    <property type="entry name" value="Autotransporte_beta_dom_sf"/>
</dbReference>
<dbReference type="PROSITE" id="PS51208">
    <property type="entry name" value="AUTOTRANSPORTER"/>
    <property type="match status" value="1"/>
</dbReference>
<feature type="signal peptide" evidence="1">
    <location>
        <begin position="1"/>
        <end position="23"/>
    </location>
</feature>
<dbReference type="Gene3D" id="2.40.128.130">
    <property type="entry name" value="Autotransporter beta-domain"/>
    <property type="match status" value="1"/>
</dbReference>
<evidence type="ECO:0000256" key="1">
    <source>
        <dbReference type="SAM" id="SignalP"/>
    </source>
</evidence>
<organism evidence="3 4">
    <name type="scientific">Proteus penneri</name>
    <dbReference type="NCBI Taxonomy" id="102862"/>
    <lineage>
        <taxon>Bacteria</taxon>
        <taxon>Pseudomonadati</taxon>
        <taxon>Pseudomonadota</taxon>
        <taxon>Gammaproteobacteria</taxon>
        <taxon>Enterobacterales</taxon>
        <taxon>Morganellaceae</taxon>
        <taxon>Proteus</taxon>
    </lineage>
</organism>
<dbReference type="InterPro" id="IPR005546">
    <property type="entry name" value="Autotransporte_beta"/>
</dbReference>